<name>A0AAN9TI04_9HEMI</name>
<dbReference type="GO" id="GO:0005634">
    <property type="term" value="C:nucleus"/>
    <property type="evidence" value="ECO:0007669"/>
    <property type="project" value="UniProtKB-SubCell"/>
</dbReference>
<accession>A0AAN9TI04</accession>
<evidence type="ECO:0000313" key="8">
    <source>
        <dbReference type="EMBL" id="KAK7572132.1"/>
    </source>
</evidence>
<comment type="caution">
    <text evidence="8">The sequence shown here is derived from an EMBL/GenBank/DDBJ whole genome shotgun (WGS) entry which is preliminary data.</text>
</comment>
<dbReference type="InterPro" id="IPR012921">
    <property type="entry name" value="SPOC_C"/>
</dbReference>
<dbReference type="Gene3D" id="2.40.290.10">
    <property type="match status" value="1"/>
</dbReference>
<evidence type="ECO:0000256" key="1">
    <source>
        <dbReference type="ARBA" id="ARBA00004123"/>
    </source>
</evidence>
<evidence type="ECO:0000313" key="9">
    <source>
        <dbReference type="Proteomes" id="UP001367676"/>
    </source>
</evidence>
<evidence type="ECO:0000256" key="2">
    <source>
        <dbReference type="ARBA" id="ARBA00022884"/>
    </source>
</evidence>
<feature type="domain" description="SPOC" evidence="7">
    <location>
        <begin position="1"/>
        <end position="162"/>
    </location>
</feature>
<dbReference type="FunFam" id="2.40.290.10:FF:000002">
    <property type="entry name" value="Spen family transcriptional repressor"/>
    <property type="match status" value="1"/>
</dbReference>
<evidence type="ECO:0000256" key="4">
    <source>
        <dbReference type="ARBA" id="ARBA00023054"/>
    </source>
</evidence>
<sequence>MYPIIWQGVLALKNDSVAIQMHVVSGNSSVAFDALPKIQDGYQPLLRIAQRMRLEQAQLDGVNRKMEIKDEHCTILGLPCGKNQEDVLQQATNLEACIIPYLQQKKAAGIINTAAPGMQQAAFVVHVFPPCEFADNVLLNAAPDLYRKVQETAYLVCIIVTV</sequence>
<keyword evidence="4" id="KW-0175">Coiled coil</keyword>
<keyword evidence="9" id="KW-1185">Reference proteome</keyword>
<dbReference type="EMBL" id="JBBCAQ010000038">
    <property type="protein sequence ID" value="KAK7572132.1"/>
    <property type="molecule type" value="Genomic_DNA"/>
</dbReference>
<proteinExistence type="predicted"/>
<dbReference type="InterPro" id="IPR010912">
    <property type="entry name" value="SPOC_met"/>
</dbReference>
<keyword evidence="6" id="KW-0539">Nucleus</keyword>
<evidence type="ECO:0000256" key="5">
    <source>
        <dbReference type="ARBA" id="ARBA00023163"/>
    </source>
</evidence>
<dbReference type="Pfam" id="PF07744">
    <property type="entry name" value="SPOC"/>
    <property type="match status" value="1"/>
</dbReference>
<dbReference type="PROSITE" id="PS50917">
    <property type="entry name" value="SPOC"/>
    <property type="match status" value="1"/>
</dbReference>
<dbReference type="Proteomes" id="UP001367676">
    <property type="component" value="Unassembled WGS sequence"/>
</dbReference>
<evidence type="ECO:0000256" key="3">
    <source>
        <dbReference type="ARBA" id="ARBA00023015"/>
    </source>
</evidence>
<dbReference type="InterPro" id="IPR016194">
    <property type="entry name" value="SPOC-like_C_dom_sf"/>
</dbReference>
<comment type="subcellular location">
    <subcellularLocation>
        <location evidence="1">Nucleus</location>
    </subcellularLocation>
</comment>
<protein>
    <recommendedName>
        <fullName evidence="7">SPOC domain-containing protein</fullName>
    </recommendedName>
</protein>
<dbReference type="CDD" id="cd21543">
    <property type="entry name" value="SPOC_SHARP"/>
    <property type="match status" value="1"/>
</dbReference>
<reference evidence="8 9" key="1">
    <citation type="submission" date="2024-03" db="EMBL/GenBank/DDBJ databases">
        <title>Adaptation during the transition from Ophiocordyceps entomopathogen to insect associate is accompanied by gene loss and intensified selection.</title>
        <authorList>
            <person name="Ward C.M."/>
            <person name="Onetto C.A."/>
            <person name="Borneman A.R."/>
        </authorList>
    </citation>
    <scope>NUCLEOTIDE SEQUENCE [LARGE SCALE GENOMIC DNA]</scope>
    <source>
        <strain evidence="8">AWRI1</strain>
        <tissue evidence="8">Single Adult Female</tissue>
    </source>
</reference>
<evidence type="ECO:0000259" key="7">
    <source>
        <dbReference type="PROSITE" id="PS50917"/>
    </source>
</evidence>
<dbReference type="SUPFAM" id="SSF100939">
    <property type="entry name" value="SPOC domain-like"/>
    <property type="match status" value="1"/>
</dbReference>
<keyword evidence="3" id="KW-0805">Transcription regulation</keyword>
<organism evidence="8 9">
    <name type="scientific">Parthenolecanium corni</name>
    <dbReference type="NCBI Taxonomy" id="536013"/>
    <lineage>
        <taxon>Eukaryota</taxon>
        <taxon>Metazoa</taxon>
        <taxon>Ecdysozoa</taxon>
        <taxon>Arthropoda</taxon>
        <taxon>Hexapoda</taxon>
        <taxon>Insecta</taxon>
        <taxon>Pterygota</taxon>
        <taxon>Neoptera</taxon>
        <taxon>Paraneoptera</taxon>
        <taxon>Hemiptera</taxon>
        <taxon>Sternorrhyncha</taxon>
        <taxon>Coccoidea</taxon>
        <taxon>Coccidae</taxon>
        <taxon>Parthenolecanium</taxon>
    </lineage>
</organism>
<gene>
    <name evidence="8" type="ORF">V9T40_014604</name>
</gene>
<evidence type="ECO:0000256" key="6">
    <source>
        <dbReference type="ARBA" id="ARBA00023242"/>
    </source>
</evidence>
<dbReference type="GO" id="GO:0003723">
    <property type="term" value="F:RNA binding"/>
    <property type="evidence" value="ECO:0007669"/>
    <property type="project" value="UniProtKB-KW"/>
</dbReference>
<keyword evidence="5" id="KW-0804">Transcription</keyword>
<dbReference type="AlphaFoldDB" id="A0AAN9TI04"/>
<keyword evidence="2" id="KW-0694">RNA-binding</keyword>